<proteinExistence type="predicted"/>
<sequence length="165" mass="18270">MKNIPSKREWKSMKFCLNQKASCFDISPDGSSFLIGGDNGQLITLCISCVICLLLALRHKDGELIVSDSCERHQSRITDIAFNPTADLIATCSNENKIELSSFQADLFKSGDRRISMSMNEPVRALTFMEDLANHSNILFSGTGRQICITDCSSGTTFRVLKGHK</sequence>
<reference evidence="1 2" key="2">
    <citation type="submission" date="2018-11" db="EMBL/GenBank/DDBJ databases">
        <authorList>
            <consortium name="Pathogen Informatics"/>
        </authorList>
    </citation>
    <scope>NUCLEOTIDE SEQUENCE [LARGE SCALE GENOMIC DNA]</scope>
</reference>
<dbReference type="AlphaFoldDB" id="A0A0R3QVP2"/>
<dbReference type="InterPro" id="IPR001680">
    <property type="entry name" value="WD40_rpt"/>
</dbReference>
<dbReference type="EMBL" id="UZAG01017186">
    <property type="protein sequence ID" value="VDO33351.1"/>
    <property type="molecule type" value="Genomic_DNA"/>
</dbReference>
<reference evidence="3" key="1">
    <citation type="submission" date="2017-02" db="UniProtKB">
        <authorList>
            <consortium name="WormBaseParasite"/>
        </authorList>
    </citation>
    <scope>IDENTIFICATION</scope>
</reference>
<evidence type="ECO:0000313" key="1">
    <source>
        <dbReference type="EMBL" id="VDO33351.1"/>
    </source>
</evidence>
<organism evidence="3">
    <name type="scientific">Brugia timori</name>
    <dbReference type="NCBI Taxonomy" id="42155"/>
    <lineage>
        <taxon>Eukaryota</taxon>
        <taxon>Metazoa</taxon>
        <taxon>Ecdysozoa</taxon>
        <taxon>Nematoda</taxon>
        <taxon>Chromadorea</taxon>
        <taxon>Rhabditida</taxon>
        <taxon>Spirurina</taxon>
        <taxon>Spiruromorpha</taxon>
        <taxon>Filarioidea</taxon>
        <taxon>Onchocercidae</taxon>
        <taxon>Brugia</taxon>
    </lineage>
</organism>
<dbReference type="STRING" id="42155.A0A0R3QVP2"/>
<dbReference type="Pfam" id="PF00400">
    <property type="entry name" value="WD40"/>
    <property type="match status" value="1"/>
</dbReference>
<dbReference type="Gene3D" id="2.130.10.10">
    <property type="entry name" value="YVTN repeat-like/Quinoprotein amine dehydrogenase"/>
    <property type="match status" value="1"/>
</dbReference>
<evidence type="ECO:0000313" key="2">
    <source>
        <dbReference type="Proteomes" id="UP000280834"/>
    </source>
</evidence>
<evidence type="ECO:0000313" key="3">
    <source>
        <dbReference type="WBParaSite" id="BTMF_0001180001-mRNA-1"/>
    </source>
</evidence>
<dbReference type="WBParaSite" id="BTMF_0001180001-mRNA-1">
    <property type="protein sequence ID" value="BTMF_0001180001-mRNA-1"/>
    <property type="gene ID" value="BTMF_0001180001"/>
</dbReference>
<dbReference type="InterPro" id="IPR040067">
    <property type="entry name" value="WDR47"/>
</dbReference>
<dbReference type="Proteomes" id="UP000280834">
    <property type="component" value="Unassembled WGS sequence"/>
</dbReference>
<dbReference type="PANTHER" id="PTHR19863:SF11">
    <property type="entry name" value="WD REPEAT-CONTAINING PROTEIN 47-LIKE PROTEIN"/>
    <property type="match status" value="1"/>
</dbReference>
<dbReference type="SUPFAM" id="SSF50978">
    <property type="entry name" value="WD40 repeat-like"/>
    <property type="match status" value="1"/>
</dbReference>
<dbReference type="InterPro" id="IPR036322">
    <property type="entry name" value="WD40_repeat_dom_sf"/>
</dbReference>
<name>A0A0R3QVP2_9BILA</name>
<gene>
    <name evidence="1" type="ORF">BTMF_LOCUS9828</name>
</gene>
<dbReference type="PANTHER" id="PTHR19863">
    <property type="entry name" value="NEMITIN (NEURONAL ENRICHED MAP INTERACTING PROTEIN) HOMOLOG"/>
    <property type="match status" value="1"/>
</dbReference>
<keyword evidence="2" id="KW-1185">Reference proteome</keyword>
<dbReference type="InterPro" id="IPR015943">
    <property type="entry name" value="WD40/YVTN_repeat-like_dom_sf"/>
</dbReference>
<accession>A0A0R3QVP2</accession>
<protein>
    <submittedName>
        <fullName evidence="3">ANAPC4_WD40 domain-containing protein</fullName>
    </submittedName>
</protein>